<proteinExistence type="predicted"/>
<protein>
    <recommendedName>
        <fullName evidence="1">Transposase IS801/IS1294 domain-containing protein</fullName>
    </recommendedName>
</protein>
<sequence length="69" mass="7966">MIFSFGALHTYGRQLNQHPNIHLLVTRGGLIKYDIWKPIFSKRKASKKSGVMPLFDCFSIAIFNYNPTH</sequence>
<name>A0A264VNW9_PRORE</name>
<feature type="domain" description="Transposase IS801/IS1294" evidence="1">
    <location>
        <begin position="5"/>
        <end position="38"/>
    </location>
</feature>
<evidence type="ECO:0000313" key="3">
    <source>
        <dbReference type="Proteomes" id="UP000216001"/>
    </source>
</evidence>
<dbReference type="GO" id="GO:0004803">
    <property type="term" value="F:transposase activity"/>
    <property type="evidence" value="ECO:0007669"/>
    <property type="project" value="InterPro"/>
</dbReference>
<evidence type="ECO:0000313" key="2">
    <source>
        <dbReference type="EMBL" id="OZS73056.1"/>
    </source>
</evidence>
<reference evidence="2 3" key="1">
    <citation type="submission" date="2017-07" db="EMBL/GenBank/DDBJ databases">
        <title>blaIMP-27 on transferable plasmids in Proteus mirabilis and Providencia rettgeri.</title>
        <authorList>
            <person name="Potter R."/>
        </authorList>
    </citation>
    <scope>NUCLEOTIDE SEQUENCE [LARGE SCALE GENOMIC DNA]</scope>
    <source>
        <strain evidence="2 3">PR1</strain>
    </source>
</reference>
<gene>
    <name evidence="2" type="ORF">CHI95_18880</name>
</gene>
<dbReference type="Pfam" id="PF04986">
    <property type="entry name" value="Y2_Tnp"/>
    <property type="match status" value="1"/>
</dbReference>
<dbReference type="GO" id="GO:0006313">
    <property type="term" value="P:DNA transposition"/>
    <property type="evidence" value="ECO:0007669"/>
    <property type="project" value="InterPro"/>
</dbReference>
<dbReference type="InterPro" id="IPR007069">
    <property type="entry name" value="Transposase_32"/>
</dbReference>
<evidence type="ECO:0000259" key="1">
    <source>
        <dbReference type="Pfam" id="PF04986"/>
    </source>
</evidence>
<dbReference type="Proteomes" id="UP000216001">
    <property type="component" value="Unassembled WGS sequence"/>
</dbReference>
<accession>A0A264VNW9</accession>
<dbReference type="AlphaFoldDB" id="A0A264VNW9"/>
<dbReference type="GO" id="GO:0003677">
    <property type="term" value="F:DNA binding"/>
    <property type="evidence" value="ECO:0007669"/>
    <property type="project" value="InterPro"/>
</dbReference>
<organism evidence="2 3">
    <name type="scientific">Providencia rettgeri</name>
    <dbReference type="NCBI Taxonomy" id="587"/>
    <lineage>
        <taxon>Bacteria</taxon>
        <taxon>Pseudomonadati</taxon>
        <taxon>Pseudomonadota</taxon>
        <taxon>Gammaproteobacteria</taxon>
        <taxon>Enterobacterales</taxon>
        <taxon>Morganellaceae</taxon>
        <taxon>Providencia</taxon>
    </lineage>
</organism>
<comment type="caution">
    <text evidence="2">The sequence shown here is derived from an EMBL/GenBank/DDBJ whole genome shotgun (WGS) entry which is preliminary data.</text>
</comment>
<dbReference type="EMBL" id="NOWC01000027">
    <property type="protein sequence ID" value="OZS73056.1"/>
    <property type="molecule type" value="Genomic_DNA"/>
</dbReference>